<evidence type="ECO:0000256" key="1">
    <source>
        <dbReference type="ARBA" id="ARBA00004141"/>
    </source>
</evidence>
<evidence type="ECO:0000256" key="3">
    <source>
        <dbReference type="ARBA" id="ARBA00022989"/>
    </source>
</evidence>
<dbReference type="PROSITE" id="PS50929">
    <property type="entry name" value="ABC_TM1F"/>
    <property type="match status" value="1"/>
</dbReference>
<reference evidence="7" key="1">
    <citation type="submission" date="2023-06" db="EMBL/GenBank/DDBJ databases">
        <authorList>
            <consortium name="Lawrence Berkeley National Laboratory"/>
            <person name="Ahrendt S."/>
            <person name="Sahu N."/>
            <person name="Indic B."/>
            <person name="Wong-Bajracharya J."/>
            <person name="Merenyi Z."/>
            <person name="Ke H.-M."/>
            <person name="Monk M."/>
            <person name="Kocsube S."/>
            <person name="Drula E."/>
            <person name="Lipzen A."/>
            <person name="Balint B."/>
            <person name="Henrissat B."/>
            <person name="Andreopoulos B."/>
            <person name="Martin F.M."/>
            <person name="Harder C.B."/>
            <person name="Rigling D."/>
            <person name="Ford K.L."/>
            <person name="Foster G.D."/>
            <person name="Pangilinan J."/>
            <person name="Papanicolaou A."/>
            <person name="Barry K."/>
            <person name="LaButti K."/>
            <person name="Viragh M."/>
            <person name="Koriabine M."/>
            <person name="Yan M."/>
            <person name="Riley R."/>
            <person name="Champramary S."/>
            <person name="Plett K.L."/>
            <person name="Tsai I.J."/>
            <person name="Slot J."/>
            <person name="Sipos G."/>
            <person name="Plett J."/>
            <person name="Nagy L.G."/>
            <person name="Grigoriev I.V."/>
        </authorList>
    </citation>
    <scope>NUCLEOTIDE SEQUENCE</scope>
    <source>
        <strain evidence="7">ICMP 16352</strain>
    </source>
</reference>
<dbReference type="AlphaFoldDB" id="A0AA39U2H1"/>
<dbReference type="InterPro" id="IPR011527">
    <property type="entry name" value="ABC1_TM_dom"/>
</dbReference>
<keyword evidence="4 5" id="KW-0472">Membrane</keyword>
<evidence type="ECO:0000313" key="7">
    <source>
        <dbReference type="EMBL" id="KAK0472933.1"/>
    </source>
</evidence>
<dbReference type="Gene3D" id="1.20.1560.10">
    <property type="entry name" value="ABC transporter type 1, transmembrane domain"/>
    <property type="match status" value="1"/>
</dbReference>
<dbReference type="EMBL" id="JAUEPR010000036">
    <property type="protein sequence ID" value="KAK0472933.1"/>
    <property type="molecule type" value="Genomic_DNA"/>
</dbReference>
<comment type="caution">
    <text evidence="7">The sequence shown here is derived from an EMBL/GenBank/DDBJ whole genome shotgun (WGS) entry which is preliminary data.</text>
</comment>
<comment type="subcellular location">
    <subcellularLocation>
        <location evidence="1">Membrane</location>
        <topology evidence="1">Multi-pass membrane protein</topology>
    </subcellularLocation>
</comment>
<sequence length="162" mass="18094">MTLLFGNLMNQFVISQAVVNKVDQGDQQALNELPAVAAAFHHVASKDAIYFVVIGIGILVNTKRIHERYLRAVLCQDIPFFDNVRAGEVATQIQTDTYLVQQGMSEKVPLVMTFLSSFVTGFVLAYIQSWHLAFALMSLLPCIGIMGALMNKFISKFMQYVQ</sequence>
<evidence type="ECO:0000256" key="5">
    <source>
        <dbReference type="SAM" id="Phobius"/>
    </source>
</evidence>
<evidence type="ECO:0000256" key="4">
    <source>
        <dbReference type="ARBA" id="ARBA00023136"/>
    </source>
</evidence>
<keyword evidence="8" id="KW-1185">Reference proteome</keyword>
<protein>
    <recommendedName>
        <fullName evidence="6">ABC transmembrane type-1 domain-containing protein</fullName>
    </recommendedName>
</protein>
<accession>A0AA39U2H1</accession>
<dbReference type="GO" id="GO:0016020">
    <property type="term" value="C:membrane"/>
    <property type="evidence" value="ECO:0007669"/>
    <property type="project" value="UniProtKB-SubCell"/>
</dbReference>
<dbReference type="InterPro" id="IPR036640">
    <property type="entry name" value="ABC1_TM_sf"/>
</dbReference>
<name>A0AA39U2H1_9AGAR</name>
<proteinExistence type="predicted"/>
<feature type="transmembrane region" description="Helical" evidence="5">
    <location>
        <begin position="133"/>
        <end position="154"/>
    </location>
</feature>
<dbReference type="SUPFAM" id="SSF90123">
    <property type="entry name" value="ABC transporter transmembrane region"/>
    <property type="match status" value="1"/>
</dbReference>
<organism evidence="7 8">
    <name type="scientific">Armillaria novae-zelandiae</name>
    <dbReference type="NCBI Taxonomy" id="153914"/>
    <lineage>
        <taxon>Eukaryota</taxon>
        <taxon>Fungi</taxon>
        <taxon>Dikarya</taxon>
        <taxon>Basidiomycota</taxon>
        <taxon>Agaricomycotina</taxon>
        <taxon>Agaricomycetes</taxon>
        <taxon>Agaricomycetidae</taxon>
        <taxon>Agaricales</taxon>
        <taxon>Marasmiineae</taxon>
        <taxon>Physalacriaceae</taxon>
        <taxon>Armillaria</taxon>
    </lineage>
</organism>
<dbReference type="GO" id="GO:0005524">
    <property type="term" value="F:ATP binding"/>
    <property type="evidence" value="ECO:0007669"/>
    <property type="project" value="InterPro"/>
</dbReference>
<dbReference type="InterPro" id="IPR039421">
    <property type="entry name" value="Type_1_exporter"/>
</dbReference>
<keyword evidence="3 5" id="KW-1133">Transmembrane helix</keyword>
<dbReference type="Pfam" id="PF00664">
    <property type="entry name" value="ABC_membrane"/>
    <property type="match status" value="1"/>
</dbReference>
<feature type="domain" description="ABC transmembrane type-1" evidence="6">
    <location>
        <begin position="62"/>
        <end position="162"/>
    </location>
</feature>
<keyword evidence="2 5" id="KW-0812">Transmembrane</keyword>
<dbReference type="PANTHER" id="PTHR43394">
    <property type="entry name" value="ATP-DEPENDENT PERMEASE MDL1, MITOCHONDRIAL"/>
    <property type="match status" value="1"/>
</dbReference>
<evidence type="ECO:0000313" key="8">
    <source>
        <dbReference type="Proteomes" id="UP001175227"/>
    </source>
</evidence>
<feature type="transmembrane region" description="Helical" evidence="5">
    <location>
        <begin position="108"/>
        <end position="127"/>
    </location>
</feature>
<dbReference type="GO" id="GO:0140359">
    <property type="term" value="F:ABC-type transporter activity"/>
    <property type="evidence" value="ECO:0007669"/>
    <property type="project" value="InterPro"/>
</dbReference>
<evidence type="ECO:0000256" key="2">
    <source>
        <dbReference type="ARBA" id="ARBA00022692"/>
    </source>
</evidence>
<evidence type="ECO:0000259" key="6">
    <source>
        <dbReference type="PROSITE" id="PS50929"/>
    </source>
</evidence>
<gene>
    <name evidence="7" type="ORF">IW261DRAFT_1553222</name>
</gene>
<dbReference type="Proteomes" id="UP001175227">
    <property type="component" value="Unassembled WGS sequence"/>
</dbReference>